<dbReference type="InParanoid" id="B7P417"/>
<dbReference type="VEuPathDB" id="VectorBase:ISCI000083"/>
<dbReference type="InterPro" id="IPR052740">
    <property type="entry name" value="CE4"/>
</dbReference>
<keyword evidence="2" id="KW-0732">Signal</keyword>
<gene>
    <name evidence="4" type="primary">8024304</name>
    <name evidence="3" type="ORF">IscW_ISCW000083</name>
</gene>
<name>B7P417_IXOSC</name>
<dbReference type="EMBL" id="ABJB010450656">
    <property type="status" value="NOT_ANNOTATED_CDS"/>
    <property type="molecule type" value="Genomic_DNA"/>
</dbReference>
<dbReference type="VEuPathDB" id="VectorBase:ISCP_008759"/>
<feature type="region of interest" description="Disordered" evidence="1">
    <location>
        <begin position="42"/>
        <end position="76"/>
    </location>
</feature>
<dbReference type="EMBL" id="DS632724">
    <property type="protein sequence ID" value="EEC01339.1"/>
    <property type="molecule type" value="Genomic_DNA"/>
</dbReference>
<evidence type="ECO:0000256" key="1">
    <source>
        <dbReference type="SAM" id="MobiDB-lite"/>
    </source>
</evidence>
<dbReference type="GO" id="GO:0005975">
    <property type="term" value="P:carbohydrate metabolic process"/>
    <property type="evidence" value="ECO:0007669"/>
    <property type="project" value="InterPro"/>
</dbReference>
<dbReference type="HOGENOM" id="CLU_022576_0_0_1"/>
<dbReference type="PANTHER" id="PTHR45985:SF8">
    <property type="entry name" value="CHITIN DEACETYLASE-LIKE 9, ISOFORM A"/>
    <property type="match status" value="1"/>
</dbReference>
<sequence length="540" mass="60301">MNLCRLFAVLLLGCLRFAASLPPVLKEIHLPNVEVSFASLPSNSDRSVQDKNKLPSHPVVVGDTGATNGPSGPINTSQKEKLVITVERTSNSTLQISQGGPQCSEGTSPEGKKCVAKGALETLLSVADELKRYLGDQTGSPRDQTTLVTTETPAGTTSTVPPKIDTKLYRPEHSGCDVHRCRSPNCACSGELPPGGLTIEDTPQFVMLTFNHTVHRGNMPFFNKLLGGSHNRNKATGCDVLATFFVSADVDYKLMNDLYLMGNEIALHTISNRNDPDFWKSLSPEEWGREVDDQRKMLKVFGNIAERDLKGFSGPFLNTGGDNGFKALQSNTVEYDNSLVHLRRRGEDYPLYPYTLDYGFKMPCVIEPCPQDPYPGLWVFPVNVYLKSEVVDGQDREVPCPIGAACEPQPTTAIDTLNYLRSHFEQHYNTNRAPFQLSLSEEWLKDPKRQKGYMAFVKWLLEKEDVHLVTMSQTLEFMRNPVPLSRYNQRQCERHDDRTPCSKPTKCSYPTTPLGHFRFMNTCSGPCPPNFPWLKNPLGH</sequence>
<dbReference type="OrthoDB" id="504708at2759"/>
<dbReference type="AlphaFoldDB" id="B7P417"/>
<organism>
    <name type="scientific">Ixodes scapularis</name>
    <name type="common">Black-legged tick</name>
    <name type="synonym">Deer tick</name>
    <dbReference type="NCBI Taxonomy" id="6945"/>
    <lineage>
        <taxon>Eukaryota</taxon>
        <taxon>Metazoa</taxon>
        <taxon>Ecdysozoa</taxon>
        <taxon>Arthropoda</taxon>
        <taxon>Chelicerata</taxon>
        <taxon>Arachnida</taxon>
        <taxon>Acari</taxon>
        <taxon>Parasitiformes</taxon>
        <taxon>Ixodida</taxon>
        <taxon>Ixodoidea</taxon>
        <taxon>Ixodidae</taxon>
        <taxon>Ixodinae</taxon>
        <taxon>Ixodes</taxon>
    </lineage>
</organism>
<feature type="signal peptide" evidence="2">
    <location>
        <begin position="1"/>
        <end position="20"/>
    </location>
</feature>
<dbReference type="InterPro" id="IPR011330">
    <property type="entry name" value="Glyco_hydro/deAcase_b/a-brl"/>
</dbReference>
<feature type="chain" id="PRO_5010825762" evidence="2">
    <location>
        <begin position="21"/>
        <end position="540"/>
    </location>
</feature>
<proteinExistence type="predicted"/>
<feature type="compositionally biased region" description="Polar residues" evidence="1">
    <location>
        <begin position="65"/>
        <end position="76"/>
    </location>
</feature>
<reference evidence="3 5" key="1">
    <citation type="submission" date="2008-03" db="EMBL/GenBank/DDBJ databases">
        <title>Annotation of Ixodes scapularis.</title>
        <authorList>
            <consortium name="Ixodes scapularis Genome Project Consortium"/>
            <person name="Caler E."/>
            <person name="Hannick L.I."/>
            <person name="Bidwell S."/>
            <person name="Joardar V."/>
            <person name="Thiagarajan M."/>
            <person name="Amedeo P."/>
            <person name="Galinsky K.J."/>
            <person name="Schobel S."/>
            <person name="Inman J."/>
            <person name="Hostetler J."/>
            <person name="Miller J."/>
            <person name="Hammond M."/>
            <person name="Megy K."/>
            <person name="Lawson D."/>
            <person name="Kodira C."/>
            <person name="Sutton G."/>
            <person name="Meyer J."/>
            <person name="Hill C.A."/>
            <person name="Birren B."/>
            <person name="Nene V."/>
            <person name="Collins F."/>
            <person name="Alarcon-Chaidez F."/>
            <person name="Wikel S."/>
            <person name="Strausberg R."/>
        </authorList>
    </citation>
    <scope>NUCLEOTIDE SEQUENCE [LARGE SCALE GENOMIC DNA]</scope>
    <source>
        <strain evidence="5">Wikel</strain>
        <strain evidence="3">Wikel colony</strain>
    </source>
</reference>
<evidence type="ECO:0000313" key="5">
    <source>
        <dbReference type="Proteomes" id="UP000001555"/>
    </source>
</evidence>
<keyword evidence="5" id="KW-1185">Reference proteome</keyword>
<protein>
    <submittedName>
        <fullName evidence="3 4">Peritrophic membrane chitin binding protein, putative</fullName>
    </submittedName>
</protein>
<dbReference type="SUPFAM" id="SSF88713">
    <property type="entry name" value="Glycoside hydrolase/deacetylase"/>
    <property type="match status" value="1"/>
</dbReference>
<accession>B7P417</accession>
<evidence type="ECO:0000313" key="3">
    <source>
        <dbReference type="EMBL" id="EEC01339.1"/>
    </source>
</evidence>
<dbReference type="PANTHER" id="PTHR45985">
    <property type="match status" value="1"/>
</dbReference>
<dbReference type="Gene3D" id="3.20.20.370">
    <property type="entry name" value="Glycoside hydrolase/deacetylase"/>
    <property type="match status" value="1"/>
</dbReference>
<dbReference type="EnsemblMetazoa" id="ISCW000083-RA">
    <property type="protein sequence ID" value="ISCW000083-PA"/>
    <property type="gene ID" value="ISCW000083"/>
</dbReference>
<dbReference type="PaxDb" id="6945-B7P417"/>
<dbReference type="Proteomes" id="UP000001555">
    <property type="component" value="Unassembled WGS sequence"/>
</dbReference>
<evidence type="ECO:0000313" key="4">
    <source>
        <dbReference type="EnsemblMetazoa" id="ISCW000083-PA"/>
    </source>
</evidence>
<evidence type="ECO:0000256" key="2">
    <source>
        <dbReference type="SAM" id="SignalP"/>
    </source>
</evidence>
<reference evidence="4" key="2">
    <citation type="submission" date="2020-05" db="UniProtKB">
        <authorList>
            <consortium name="EnsemblMetazoa"/>
        </authorList>
    </citation>
    <scope>IDENTIFICATION</scope>
    <source>
        <strain evidence="4">wikel</strain>
    </source>
</reference>
<dbReference type="CDD" id="cd10975">
    <property type="entry name" value="CE4_CDA_like_2"/>
    <property type="match status" value="1"/>
</dbReference>
<dbReference type="VEuPathDB" id="VectorBase:ISCW000083"/>